<accession>A0A4S4MLX7</accession>
<organism evidence="1 2">
    <name type="scientific">Antrodiella citrinella</name>
    <dbReference type="NCBI Taxonomy" id="2447956"/>
    <lineage>
        <taxon>Eukaryota</taxon>
        <taxon>Fungi</taxon>
        <taxon>Dikarya</taxon>
        <taxon>Basidiomycota</taxon>
        <taxon>Agaricomycotina</taxon>
        <taxon>Agaricomycetes</taxon>
        <taxon>Polyporales</taxon>
        <taxon>Steccherinaceae</taxon>
        <taxon>Antrodiella</taxon>
    </lineage>
</organism>
<keyword evidence="2" id="KW-1185">Reference proteome</keyword>
<comment type="caution">
    <text evidence="1">The sequence shown here is derived from an EMBL/GenBank/DDBJ whole genome shotgun (WGS) entry which is preliminary data.</text>
</comment>
<evidence type="ECO:0000313" key="1">
    <source>
        <dbReference type="EMBL" id="THH26685.1"/>
    </source>
</evidence>
<proteinExistence type="predicted"/>
<reference evidence="1 2" key="1">
    <citation type="submission" date="2019-02" db="EMBL/GenBank/DDBJ databases">
        <title>Genome sequencing of the rare red list fungi Antrodiella citrinella (Flaviporus citrinellus).</title>
        <authorList>
            <person name="Buettner E."/>
            <person name="Kellner H."/>
        </authorList>
    </citation>
    <scope>NUCLEOTIDE SEQUENCE [LARGE SCALE GENOMIC DNA]</scope>
    <source>
        <strain evidence="1 2">DSM 108506</strain>
    </source>
</reference>
<gene>
    <name evidence="1" type="ORF">EUX98_g7502</name>
</gene>
<name>A0A4S4MLX7_9APHY</name>
<dbReference type="AlphaFoldDB" id="A0A4S4MLX7"/>
<dbReference type="EMBL" id="SGPM01000320">
    <property type="protein sequence ID" value="THH26685.1"/>
    <property type="molecule type" value="Genomic_DNA"/>
</dbReference>
<dbReference type="Proteomes" id="UP000308730">
    <property type="component" value="Unassembled WGS sequence"/>
</dbReference>
<sequence length="220" mass="24545">MEHIGTPESILAVERSTMLVQQQSAHAEASLIFNQLLIEELTTKLERATEHARRTESDAIQKQFEIALASAALHTAMDTLALKQQRVQDVLAKITDVQILYVRFENEVQKLDASFSVVASSLIKNMKSPKRALRLAKVTLGEYKKEQEAITATAQTETSELATMLLPVNPQLPAGDSVPSRASKRARSSSFQDGNVYTAKKAKLDDSRLLNFHRRLLRTM</sequence>
<protein>
    <submittedName>
        <fullName evidence="1">Uncharacterized protein</fullName>
    </submittedName>
</protein>
<evidence type="ECO:0000313" key="2">
    <source>
        <dbReference type="Proteomes" id="UP000308730"/>
    </source>
</evidence>